<accession>A0A193CBR4</accession>
<organism evidence="2 3">
    <name type="scientific">Amycolatopsis orientalis</name>
    <name type="common">Nocardia orientalis</name>
    <dbReference type="NCBI Taxonomy" id="31958"/>
    <lineage>
        <taxon>Bacteria</taxon>
        <taxon>Bacillati</taxon>
        <taxon>Actinomycetota</taxon>
        <taxon>Actinomycetes</taxon>
        <taxon>Pseudonocardiales</taxon>
        <taxon>Pseudonocardiaceae</taxon>
        <taxon>Amycolatopsis</taxon>
    </lineage>
</organism>
<keyword evidence="3" id="KW-1185">Reference proteome</keyword>
<dbReference type="EMBL" id="CP016174">
    <property type="protein sequence ID" value="ANN21894.1"/>
    <property type="molecule type" value="Genomic_DNA"/>
</dbReference>
<name>A0A193CBR4_AMYOR</name>
<dbReference type="KEGG" id="aori:SD37_20050"/>
<keyword evidence="1" id="KW-1133">Transmembrane helix</keyword>
<dbReference type="AlphaFoldDB" id="A0A193CBR4"/>
<sequence>MYRILLGATRICLFAFLLGGFVVVAGQALGILVGSGPIVTAFGTDVADNVCVVAGIAGILAFLLLYTREGRENAPDTDE</sequence>
<keyword evidence="1" id="KW-0472">Membrane</keyword>
<dbReference type="Proteomes" id="UP000093695">
    <property type="component" value="Chromosome"/>
</dbReference>
<gene>
    <name evidence="2" type="ORF">SD37_20050</name>
</gene>
<keyword evidence="1" id="KW-0812">Transmembrane</keyword>
<evidence type="ECO:0000256" key="1">
    <source>
        <dbReference type="SAM" id="Phobius"/>
    </source>
</evidence>
<dbReference type="STRING" id="31958.SD37_20050"/>
<dbReference type="RefSeq" id="WP_044853489.1">
    <property type="nucleotide sequence ID" value="NZ_CP016174.1"/>
</dbReference>
<evidence type="ECO:0000313" key="2">
    <source>
        <dbReference type="EMBL" id="ANN21894.1"/>
    </source>
</evidence>
<reference evidence="2 3" key="1">
    <citation type="journal article" date="2015" name="Genome Announc.">
        <title>Draft Genome Sequence of Norvancomycin-Producing Strain Amycolatopsis orientalis CPCC200066.</title>
        <authorList>
            <person name="Lei X."/>
            <person name="Yuan F."/>
            <person name="Shi Y."/>
            <person name="Li X."/>
            <person name="Wang L."/>
            <person name="Hong B."/>
        </authorList>
    </citation>
    <scope>NUCLEOTIDE SEQUENCE [LARGE SCALE GENOMIC DNA]</scope>
    <source>
        <strain evidence="2 3">B-37</strain>
    </source>
</reference>
<protein>
    <submittedName>
        <fullName evidence="2">Uncharacterized protein</fullName>
    </submittedName>
</protein>
<proteinExistence type="predicted"/>
<feature type="transmembrane region" description="Helical" evidence="1">
    <location>
        <begin position="12"/>
        <end position="34"/>
    </location>
</feature>
<evidence type="ECO:0000313" key="3">
    <source>
        <dbReference type="Proteomes" id="UP000093695"/>
    </source>
</evidence>
<feature type="transmembrane region" description="Helical" evidence="1">
    <location>
        <begin position="46"/>
        <end position="66"/>
    </location>
</feature>